<dbReference type="SMART" id="SM00755">
    <property type="entry name" value="Grip"/>
    <property type="match status" value="1"/>
</dbReference>
<sequence length="734" mass="84383">MFAKLKKKIAEETAVAQRPGGATRIPRSVSKESVASMGADSGDDFASDGSSSREDLSSQLLRRNEQIRKLEARLSDYAEQVRNLQKIKEKLEIALEKHQDSSMRKFQEQNETFQANRAKMAEGLALALARKDQEWSEKMDQLEKEKNILTAQLQEMKNQSMNLFQRRDEMDELEGFQQQELSKIKHMLLKKEESLGKMEQELEARTRELSRTQEELMNSNQMSSDLSQKLEELQRHYSTLEEQRDHVIASKIGAESKITALEQKEQELQALIQQLSIDLQKVTAGTREKEDIITHLHEKVTSLEKRLEQNLSGEEHVQELLKEVRELEQTLQASEEQLQQSKGIVAAQEAQIQELAAANQESSRVQQQALALEQQFLERTQALEAQIVALKRARAADQTAAEQGMRQLEQENAALKESRNEYERSLQSHQFELKKLKEEWSQREIVSVAMAQALEEVRKQREEFQQQAANLTAIIDEKEQNLREKTEVLLQKEQEILQLERGHNSALLQTHQLQAELEALRTLKAEEAAVVTEEDLLRLRGPLQAEVLSVNESHVTSRAMQDPVFQLPTAGRTPNGEVGAMDLTQLQKEKQDLEQQLLEKNKTIKQMQQRMLELRKTLQKELKIRPDNELFEVREKPGPEMANMAPSVTNNADLTDAREINFEYLKHVVLKFMSCRESEAFHLIKAVSVLLNFSQEEENMLKETLEYKMSWFGSKPAPKGSIRPSISNPRIPWS</sequence>
<keyword evidence="8" id="KW-0472">Membrane</keyword>
<reference evidence="17" key="2">
    <citation type="submission" date="2025-08" db="UniProtKB">
        <authorList>
            <consortium name="Ensembl"/>
        </authorList>
    </citation>
    <scope>IDENTIFICATION</scope>
</reference>
<feature type="region of interest" description="Disordered" evidence="15">
    <location>
        <begin position="13"/>
        <end position="58"/>
    </location>
</feature>
<keyword evidence="6" id="KW-0333">Golgi apparatus</keyword>
<feature type="coiled-coil region" evidence="14">
    <location>
        <begin position="310"/>
        <end position="495"/>
    </location>
</feature>
<dbReference type="FunFam" id="1.10.220.60:FF:000002">
    <property type="entry name" value="Golgin subfamily A member 1"/>
    <property type="match status" value="1"/>
</dbReference>
<keyword evidence="18" id="KW-1185">Reference proteome</keyword>
<feature type="region of interest" description="Disordered" evidence="15">
    <location>
        <begin position="715"/>
        <end position="734"/>
    </location>
</feature>
<evidence type="ECO:0000256" key="4">
    <source>
        <dbReference type="ARBA" id="ARBA00022553"/>
    </source>
</evidence>
<dbReference type="RefSeq" id="XP_054376589.2">
    <property type="nucleotide sequence ID" value="XM_054520614.2"/>
</dbReference>
<name>A0A8I5YRH8_PONAB</name>
<gene>
    <name evidence="17" type="primary">GOLGA1</name>
</gene>
<dbReference type="Ensembl" id="ENSPPYT00000035723.1">
    <property type="protein sequence ID" value="ENSPPYP00000043563.1"/>
    <property type="gene ID" value="ENSPPYG00000019605.2"/>
</dbReference>
<dbReference type="RefSeq" id="XP_063570501.1">
    <property type="nucleotide sequence ID" value="XM_063714431.1"/>
</dbReference>
<accession>A0A8I5YRH8</accession>
<organism evidence="17 18">
    <name type="scientific">Pongo abelii</name>
    <name type="common">Sumatran orangutan</name>
    <name type="synonym">Pongo pygmaeus abelii</name>
    <dbReference type="NCBI Taxonomy" id="9601"/>
    <lineage>
        <taxon>Eukaryota</taxon>
        <taxon>Metazoa</taxon>
        <taxon>Chordata</taxon>
        <taxon>Craniata</taxon>
        <taxon>Vertebrata</taxon>
        <taxon>Euteleostomi</taxon>
        <taxon>Mammalia</taxon>
        <taxon>Eutheria</taxon>
        <taxon>Euarchontoglires</taxon>
        <taxon>Primates</taxon>
        <taxon>Haplorrhini</taxon>
        <taxon>Catarrhini</taxon>
        <taxon>Hominidae</taxon>
        <taxon>Pongo</taxon>
    </lineage>
</organism>
<evidence type="ECO:0000256" key="11">
    <source>
        <dbReference type="ARBA" id="ARBA00078935"/>
    </source>
</evidence>
<evidence type="ECO:0000256" key="1">
    <source>
        <dbReference type="ARBA" id="ARBA00004198"/>
    </source>
</evidence>
<dbReference type="Pfam" id="PF01465">
    <property type="entry name" value="GRIP"/>
    <property type="match status" value="1"/>
</dbReference>
<evidence type="ECO:0000313" key="17">
    <source>
        <dbReference type="Ensembl" id="ENSPPYP00000043563.1"/>
    </source>
</evidence>
<evidence type="ECO:0000256" key="13">
    <source>
        <dbReference type="ARBA" id="ARBA00093537"/>
    </source>
</evidence>
<evidence type="ECO:0000256" key="3">
    <source>
        <dbReference type="ARBA" id="ARBA00004395"/>
    </source>
</evidence>
<evidence type="ECO:0000256" key="7">
    <source>
        <dbReference type="ARBA" id="ARBA00023054"/>
    </source>
</evidence>
<dbReference type="Proteomes" id="UP000001595">
    <property type="component" value="Chromosome 9"/>
</dbReference>
<reference evidence="17" key="3">
    <citation type="submission" date="2025-09" db="UniProtKB">
        <authorList>
            <consortium name="Ensembl"/>
        </authorList>
    </citation>
    <scope>IDENTIFICATION</scope>
</reference>
<protein>
    <recommendedName>
        <fullName evidence="10">Golgin subfamily A member 1</fullName>
    </recommendedName>
    <alternativeName>
        <fullName evidence="11">Golgin-97</fullName>
    </alternativeName>
</protein>
<keyword evidence="7 14" id="KW-0175">Coiled coil</keyword>
<feature type="coiled-coil region" evidence="14">
    <location>
        <begin position="583"/>
        <end position="624"/>
    </location>
</feature>
<evidence type="ECO:0000256" key="12">
    <source>
        <dbReference type="ARBA" id="ARBA00093371"/>
    </source>
</evidence>
<keyword evidence="4" id="KW-0597">Phosphoprotein</keyword>
<evidence type="ECO:0000256" key="5">
    <source>
        <dbReference type="ARBA" id="ARBA00022765"/>
    </source>
</evidence>
<dbReference type="AlphaFoldDB" id="A0A8I5YRH8"/>
<dbReference type="InterPro" id="IPR051952">
    <property type="entry name" value="Golgi-autophagy_related"/>
</dbReference>
<dbReference type="PANTHER" id="PTHR23157:SF24">
    <property type="entry name" value="GOLGIN SUBFAMILY A MEMBER 1"/>
    <property type="match status" value="1"/>
</dbReference>
<dbReference type="GeneTree" id="ENSGT00940000153772"/>
<proteinExistence type="predicted"/>
<dbReference type="RefSeq" id="XP_063570499.1">
    <property type="nucleotide sequence ID" value="XM_063714429.1"/>
</dbReference>
<evidence type="ECO:0000256" key="14">
    <source>
        <dbReference type="SAM" id="Coils"/>
    </source>
</evidence>
<dbReference type="PANTHER" id="PTHR23157">
    <property type="entry name" value="GRIP AND COILED-COIL DOMAIN-CONTAINING PROTEIN 1"/>
    <property type="match status" value="1"/>
</dbReference>
<dbReference type="RefSeq" id="XP_063570500.1">
    <property type="nucleotide sequence ID" value="XM_063714430.1"/>
</dbReference>
<dbReference type="GO" id="GO:0000139">
    <property type="term" value="C:Golgi membrane"/>
    <property type="evidence" value="ECO:0007669"/>
    <property type="project" value="UniProtKB-SubCell"/>
</dbReference>
<keyword evidence="5" id="KW-0013">ADP-ribosylation</keyword>
<evidence type="ECO:0000256" key="9">
    <source>
        <dbReference type="ARBA" id="ARBA00023329"/>
    </source>
</evidence>
<evidence type="ECO:0000256" key="6">
    <source>
        <dbReference type="ARBA" id="ARBA00023034"/>
    </source>
</evidence>
<dbReference type="GeneID" id="100454337"/>
<feature type="domain" description="GRIP" evidence="16">
    <location>
        <begin position="655"/>
        <end position="704"/>
    </location>
</feature>
<evidence type="ECO:0000256" key="15">
    <source>
        <dbReference type="SAM" id="MobiDB-lite"/>
    </source>
</evidence>
<dbReference type="InterPro" id="IPR000237">
    <property type="entry name" value="GRIP_dom"/>
</dbReference>
<evidence type="ECO:0000256" key="8">
    <source>
        <dbReference type="ARBA" id="ARBA00023136"/>
    </source>
</evidence>
<comment type="function">
    <text evidence="12">Involved in vesicular trafficking at the Golgi apparatus level. Involved in endosome-to-Golgi trafficking. Mechanistically, captures transport vesicles arriving from endosomes via the protein TBC1D23. Recognized vesicles are then tethered to the trans-Golgi before subsequent SNARE engagement and vesicle fusion. Selectively regulates E-cadherin transport from the trans-Golgi network in tubulovesicular carriers.</text>
</comment>
<reference evidence="17 18" key="1">
    <citation type="submission" date="2008-02" db="EMBL/GenBank/DDBJ databases">
        <title>A 6x draft sequence assembly of the Pongo pygmaeus abelii genome.</title>
        <authorList>
            <person name="Wilson R.K."/>
            <person name="Mardis E."/>
        </authorList>
    </citation>
    <scope>NUCLEOTIDE SEQUENCE [LARGE SCALE GENOMIC DNA]</scope>
</reference>
<dbReference type="Gene3D" id="1.10.220.60">
    <property type="entry name" value="GRIP domain"/>
    <property type="match status" value="1"/>
</dbReference>
<dbReference type="GO" id="GO:0005802">
    <property type="term" value="C:trans-Golgi network"/>
    <property type="evidence" value="ECO:0007669"/>
    <property type="project" value="UniProtKB-ARBA"/>
</dbReference>
<keyword evidence="9" id="KW-0968">Cytoplasmic vesicle</keyword>
<evidence type="ECO:0000259" key="16">
    <source>
        <dbReference type="PROSITE" id="PS50913"/>
    </source>
</evidence>
<dbReference type="PROSITE" id="PS50913">
    <property type="entry name" value="GRIP"/>
    <property type="match status" value="1"/>
</dbReference>
<feature type="coiled-coil region" evidence="14">
    <location>
        <begin position="125"/>
        <end position="281"/>
    </location>
</feature>
<dbReference type="GO" id="GO:0001669">
    <property type="term" value="C:acrosomal vesicle"/>
    <property type="evidence" value="ECO:0007669"/>
    <property type="project" value="UniProtKB-SubCell"/>
</dbReference>
<comment type="subunit">
    <text evidence="13">Interacts with RAB6A. Directly interacts with TBC1D23. Interacts with FAM91A1; this interaction may be mediated by TBC1D23. Interacts with ARL1; this interaction recruits Golgin-97/GOLGA1 onto the Golgi apparatus.</text>
</comment>
<evidence type="ECO:0000256" key="10">
    <source>
        <dbReference type="ARBA" id="ARBA00070165"/>
    </source>
</evidence>
<dbReference type="CTD" id="2800"/>
<comment type="subcellular location">
    <subcellularLocation>
        <location evidence="2">Cytoplasmic vesicle</location>
        <location evidence="2">Secretory vesicle</location>
        <location evidence="2">Acrosome</location>
    </subcellularLocation>
    <subcellularLocation>
        <location evidence="3">Golgi apparatus membrane</location>
        <topology evidence="3">Peripheral membrane protein</topology>
    </subcellularLocation>
    <subcellularLocation>
        <location evidence="1">Golgi apparatus</location>
        <location evidence="1">trans-Golgi network membrane</location>
    </subcellularLocation>
</comment>
<evidence type="ECO:0000256" key="2">
    <source>
        <dbReference type="ARBA" id="ARBA00004218"/>
    </source>
</evidence>
<evidence type="ECO:0000313" key="18">
    <source>
        <dbReference type="Proteomes" id="UP000001595"/>
    </source>
</evidence>